<proteinExistence type="predicted"/>
<sequence length="95" mass="10685">MTDTTVTINDFADLLEMEALPAETLQTLLIILSEISLKRDRFESNTGELLILAVNHSPTFQALSLKKQELICAVLCMPLFFLSRPPDEENNVVLH</sequence>
<name>A0A377X484_KLEPN</name>
<organism evidence="1 2">
    <name type="scientific">Klebsiella pneumoniae</name>
    <dbReference type="NCBI Taxonomy" id="573"/>
    <lineage>
        <taxon>Bacteria</taxon>
        <taxon>Pseudomonadati</taxon>
        <taxon>Pseudomonadota</taxon>
        <taxon>Gammaproteobacteria</taxon>
        <taxon>Enterobacterales</taxon>
        <taxon>Enterobacteriaceae</taxon>
        <taxon>Klebsiella/Raoultella group</taxon>
        <taxon>Klebsiella</taxon>
        <taxon>Klebsiella pneumoniae complex</taxon>
    </lineage>
</organism>
<evidence type="ECO:0000313" key="1">
    <source>
        <dbReference type="EMBL" id="STT78416.1"/>
    </source>
</evidence>
<gene>
    <name evidence="1" type="ORF">NCTC5047_01193</name>
</gene>
<evidence type="ECO:0000313" key="2">
    <source>
        <dbReference type="Proteomes" id="UP000254340"/>
    </source>
</evidence>
<accession>A0A377X484</accession>
<dbReference type="Proteomes" id="UP000254340">
    <property type="component" value="Unassembled WGS sequence"/>
</dbReference>
<dbReference type="EMBL" id="UGLH01000005">
    <property type="protein sequence ID" value="STT78416.1"/>
    <property type="molecule type" value="Genomic_DNA"/>
</dbReference>
<dbReference type="AlphaFoldDB" id="A0A377X484"/>
<reference evidence="1 2" key="1">
    <citation type="submission" date="2018-06" db="EMBL/GenBank/DDBJ databases">
        <authorList>
            <consortium name="Pathogen Informatics"/>
            <person name="Doyle S."/>
        </authorList>
    </citation>
    <scope>NUCLEOTIDE SEQUENCE [LARGE SCALE GENOMIC DNA]</scope>
    <source>
        <strain evidence="1 2">NCTC5047</strain>
    </source>
</reference>
<protein>
    <submittedName>
        <fullName evidence="1">Uncharacterized protein</fullName>
    </submittedName>
</protein>